<name>A0A835QTB7_VANPL</name>
<dbReference type="GO" id="GO:0022857">
    <property type="term" value="F:transmembrane transporter activity"/>
    <property type="evidence" value="ECO:0007669"/>
    <property type="project" value="InterPro"/>
</dbReference>
<dbReference type="AlphaFoldDB" id="A0A835QTB7"/>
<feature type="compositionally biased region" description="Acidic residues" evidence="6">
    <location>
        <begin position="23"/>
        <end position="41"/>
    </location>
</feature>
<comment type="caution">
    <text evidence="8">The sequence shown here is derived from an EMBL/GenBank/DDBJ whole genome shotgun (WGS) entry which is preliminary data.</text>
</comment>
<evidence type="ECO:0000256" key="2">
    <source>
        <dbReference type="ARBA" id="ARBA00005982"/>
    </source>
</evidence>
<feature type="compositionally biased region" description="Basic and acidic residues" evidence="6">
    <location>
        <begin position="50"/>
        <end position="72"/>
    </location>
</feature>
<keyword evidence="9" id="KW-1185">Reference proteome</keyword>
<dbReference type="Gene3D" id="1.20.1250.20">
    <property type="entry name" value="MFS general substrate transporter like domains"/>
    <property type="match status" value="1"/>
</dbReference>
<feature type="transmembrane region" description="Helical" evidence="7">
    <location>
        <begin position="340"/>
        <end position="360"/>
    </location>
</feature>
<feature type="transmembrane region" description="Helical" evidence="7">
    <location>
        <begin position="193"/>
        <end position="212"/>
    </location>
</feature>
<dbReference type="OrthoDB" id="206201at2759"/>
<feature type="transmembrane region" description="Helical" evidence="7">
    <location>
        <begin position="450"/>
        <end position="468"/>
    </location>
</feature>
<accession>A0A835QTB7</accession>
<dbReference type="SUPFAM" id="SSF103473">
    <property type="entry name" value="MFS general substrate transporter"/>
    <property type="match status" value="1"/>
</dbReference>
<evidence type="ECO:0000256" key="3">
    <source>
        <dbReference type="ARBA" id="ARBA00022692"/>
    </source>
</evidence>
<feature type="compositionally biased region" description="Polar residues" evidence="6">
    <location>
        <begin position="1"/>
        <end position="13"/>
    </location>
</feature>
<keyword evidence="5 7" id="KW-0472">Membrane</keyword>
<feature type="transmembrane region" description="Helical" evidence="7">
    <location>
        <begin position="608"/>
        <end position="627"/>
    </location>
</feature>
<feature type="transmembrane region" description="Helical" evidence="7">
    <location>
        <begin position="531"/>
        <end position="552"/>
    </location>
</feature>
<dbReference type="PANTHER" id="PTHR11654">
    <property type="entry name" value="OLIGOPEPTIDE TRANSPORTER-RELATED"/>
    <property type="match status" value="1"/>
</dbReference>
<sequence>MTRSPPSSITSLLPFSLTLVREEEGEQEEAKEEEGEDEEGEEGKKRNKKEKGEEEKEKGKKKELQKENEKEKKDKKKKVKKEKYEKKKEKKKKMLFKRHNEGSLTNDDNLHRDNEEAPLFFHIKEMELSKAVDAAVDFRGNPVDKSRSGGWLAAGLILGTELAERVCVMGISMNLVTYLVGDLHLSTSKSANIVTNFMGTLNLLALLGGFLADAKLGRYLTAVLSAATAVLGTSLLTIATSLRSMRPPECDGLQKQLHECVAASGGQQGILLAALYIVALGGGGVKANVSGFGSDQFDPNEPREARAMAFFFNRFYFCISLGSLFSVTVLVYLQDNVGRGWGYGISAATMTTAMVVLLAGTPKYRFRRPQGSPITAVWRVLWRAWRNRGLAYPERIEELYGYDSATVPHTSRLRFLEKAAIMDSQATSASEGAYVRSTASTVTQVEEVKMVIKLLPIWTTCILFWTVYSQMTTFSVEQATYMNRSIGSLQYPAGSLSLFLFITILLVTSLNEKLLVPLARRITHRPEGVTSLQRVGVGLVFSILAMAVAAVVERRRRDLQLRGVQISVFWLVPQFCLVGIGEGFAYVGQLEFFIREAPEKMKSMSTGLFLSTLSMGFFMSSVLVSLVDGFSDGRWIRNNLDRSRLEYFYCMLVGLGVINFVVFLLFSSRHEYKVQNYQTKNNGHQELELWNDDCCVGKTTGEV</sequence>
<evidence type="ECO:0000256" key="1">
    <source>
        <dbReference type="ARBA" id="ARBA00004141"/>
    </source>
</evidence>
<organism evidence="8 9">
    <name type="scientific">Vanilla planifolia</name>
    <name type="common">Vanilla</name>
    <dbReference type="NCBI Taxonomy" id="51239"/>
    <lineage>
        <taxon>Eukaryota</taxon>
        <taxon>Viridiplantae</taxon>
        <taxon>Streptophyta</taxon>
        <taxon>Embryophyta</taxon>
        <taxon>Tracheophyta</taxon>
        <taxon>Spermatophyta</taxon>
        <taxon>Magnoliopsida</taxon>
        <taxon>Liliopsida</taxon>
        <taxon>Asparagales</taxon>
        <taxon>Orchidaceae</taxon>
        <taxon>Vanilloideae</taxon>
        <taxon>Vanilleae</taxon>
        <taxon>Vanilla</taxon>
    </lineage>
</organism>
<feature type="transmembrane region" description="Helical" evidence="7">
    <location>
        <begin position="647"/>
        <end position="666"/>
    </location>
</feature>
<evidence type="ECO:0008006" key="10">
    <source>
        <dbReference type="Google" id="ProtNLM"/>
    </source>
</evidence>
<comment type="subcellular location">
    <subcellularLocation>
        <location evidence="1">Membrane</location>
        <topology evidence="1">Multi-pass membrane protein</topology>
    </subcellularLocation>
</comment>
<dbReference type="Proteomes" id="UP000636800">
    <property type="component" value="Chromosome 7"/>
</dbReference>
<dbReference type="Pfam" id="PF00854">
    <property type="entry name" value="PTR2"/>
    <property type="match status" value="1"/>
</dbReference>
<reference evidence="8 9" key="1">
    <citation type="journal article" date="2020" name="Nat. Food">
        <title>A phased Vanilla planifolia genome enables genetic improvement of flavour and production.</title>
        <authorList>
            <person name="Hasing T."/>
            <person name="Tang H."/>
            <person name="Brym M."/>
            <person name="Khazi F."/>
            <person name="Huang T."/>
            <person name="Chambers A.H."/>
        </authorList>
    </citation>
    <scope>NUCLEOTIDE SEQUENCE [LARGE SCALE GENOMIC DNA]</scope>
    <source>
        <tissue evidence="8">Leaf</tissue>
    </source>
</reference>
<keyword evidence="3 7" id="KW-0812">Transmembrane</keyword>
<protein>
    <recommendedName>
        <fullName evidence="10">Protein NRT1/ PTR FAMILY 6.4</fullName>
    </recommendedName>
</protein>
<evidence type="ECO:0000313" key="9">
    <source>
        <dbReference type="Proteomes" id="UP000636800"/>
    </source>
</evidence>
<feature type="transmembrane region" description="Helical" evidence="7">
    <location>
        <begin position="488"/>
        <end position="510"/>
    </location>
</feature>
<feature type="transmembrane region" description="Helical" evidence="7">
    <location>
        <begin position="564"/>
        <end position="587"/>
    </location>
</feature>
<evidence type="ECO:0000256" key="4">
    <source>
        <dbReference type="ARBA" id="ARBA00022989"/>
    </source>
</evidence>
<feature type="transmembrane region" description="Helical" evidence="7">
    <location>
        <begin position="218"/>
        <end position="239"/>
    </location>
</feature>
<evidence type="ECO:0000256" key="6">
    <source>
        <dbReference type="SAM" id="MobiDB-lite"/>
    </source>
</evidence>
<comment type="similarity">
    <text evidence="2">Belongs to the major facilitator superfamily. Proton-dependent oligopeptide transporter (POT/PTR) (TC 2.A.17) family.</text>
</comment>
<dbReference type="InterPro" id="IPR036259">
    <property type="entry name" value="MFS_trans_sf"/>
</dbReference>
<proteinExistence type="inferred from homology"/>
<evidence type="ECO:0000256" key="7">
    <source>
        <dbReference type="SAM" id="Phobius"/>
    </source>
</evidence>
<dbReference type="EMBL" id="JADCNL010000007">
    <property type="protein sequence ID" value="KAG0473457.1"/>
    <property type="molecule type" value="Genomic_DNA"/>
</dbReference>
<evidence type="ECO:0000313" key="8">
    <source>
        <dbReference type="EMBL" id="KAG0473457.1"/>
    </source>
</evidence>
<feature type="transmembrane region" description="Helical" evidence="7">
    <location>
        <begin position="315"/>
        <end position="334"/>
    </location>
</feature>
<keyword evidence="4 7" id="KW-1133">Transmembrane helix</keyword>
<gene>
    <name evidence="8" type="ORF">HPP92_015314</name>
</gene>
<feature type="compositionally biased region" description="Basic residues" evidence="6">
    <location>
        <begin position="88"/>
        <end position="97"/>
    </location>
</feature>
<evidence type="ECO:0000256" key="5">
    <source>
        <dbReference type="ARBA" id="ARBA00023136"/>
    </source>
</evidence>
<dbReference type="GO" id="GO:0016020">
    <property type="term" value="C:membrane"/>
    <property type="evidence" value="ECO:0007669"/>
    <property type="project" value="UniProtKB-SubCell"/>
</dbReference>
<feature type="region of interest" description="Disordered" evidence="6">
    <location>
        <begin position="1"/>
        <end position="111"/>
    </location>
</feature>
<dbReference type="InterPro" id="IPR000109">
    <property type="entry name" value="POT_fam"/>
</dbReference>